<dbReference type="InterPro" id="IPR018677">
    <property type="entry name" value="DUF2157"/>
</dbReference>
<dbReference type="Proteomes" id="UP000198847">
    <property type="component" value="Unassembled WGS sequence"/>
</dbReference>
<feature type="transmembrane region" description="Helical" evidence="1">
    <location>
        <begin position="325"/>
        <end position="342"/>
    </location>
</feature>
<feature type="transmembrane region" description="Helical" evidence="1">
    <location>
        <begin position="377"/>
        <end position="396"/>
    </location>
</feature>
<dbReference type="OrthoDB" id="5351773at2"/>
<feature type="transmembrane region" description="Helical" evidence="1">
    <location>
        <begin position="402"/>
        <end position="424"/>
    </location>
</feature>
<proteinExistence type="predicted"/>
<dbReference type="RefSeq" id="WP_091750450.1">
    <property type="nucleotide sequence ID" value="NZ_FODY01000026.1"/>
</dbReference>
<keyword evidence="4" id="KW-1185">Reference proteome</keyword>
<dbReference type="Pfam" id="PF09925">
    <property type="entry name" value="DUF2157"/>
    <property type="match status" value="1"/>
</dbReference>
<sequence length="432" mass="48525">MSKKAVEWLYRELPGLVEKGILTPETAENLRHHYGAPDVTPGRRTVLLLFGVIGTILVGLGIILIFAHNWENLPRITRLLIATGLLLFSQAISGFTLYRKQDSLIWRESAGTFQFLMLGAAMAIVGQTYHLAEDTDAFLRTWLLLSSPVIYLLHSRSAGIFYTLGLTFWTAGGPFRLEAQWPWLLLLSGLVLPHYYRLIKQERYANTTIITCWVANVCFYIAFTAVFNRFLDHFGMLTYVALFVCNVLIGRLWFSRQTSGWPMPFQGIGLTGITVLLFFLTFRSSGRQLTMPVTPFLAETSLVIVVLFLLLYIQGLFIRRLNWRKDLPLLLAPFIVAGGYLFNLADPGGMTTTILANIFFLFISLHTIRAGVHQQQLGLVNAGMLLLTAIIAARFLDIDFSFIVRGLVFMLLGIAFLGTNLYLVRSKGGGKL</sequence>
<dbReference type="EMBL" id="FODY01000026">
    <property type="protein sequence ID" value="SEP41203.1"/>
    <property type="molecule type" value="Genomic_DNA"/>
</dbReference>
<keyword evidence="1" id="KW-0472">Membrane</keyword>
<feature type="transmembrane region" description="Helical" evidence="1">
    <location>
        <begin position="236"/>
        <end position="254"/>
    </location>
</feature>
<reference evidence="3 4" key="1">
    <citation type="submission" date="2016-10" db="EMBL/GenBank/DDBJ databases">
        <authorList>
            <person name="de Groot N.N."/>
        </authorList>
    </citation>
    <scope>NUCLEOTIDE SEQUENCE [LARGE SCALE GENOMIC DNA]</scope>
    <source>
        <strain evidence="3 4">DSM 13305</strain>
    </source>
</reference>
<organism evidence="3 4">
    <name type="scientific">Propionispora vibrioides</name>
    <dbReference type="NCBI Taxonomy" id="112903"/>
    <lineage>
        <taxon>Bacteria</taxon>
        <taxon>Bacillati</taxon>
        <taxon>Bacillota</taxon>
        <taxon>Negativicutes</taxon>
        <taxon>Selenomonadales</taxon>
        <taxon>Sporomusaceae</taxon>
        <taxon>Propionispora</taxon>
    </lineage>
</organism>
<dbReference type="AlphaFoldDB" id="A0A1H8XN59"/>
<feature type="transmembrane region" description="Helical" evidence="1">
    <location>
        <begin position="137"/>
        <end position="153"/>
    </location>
</feature>
<evidence type="ECO:0000313" key="4">
    <source>
        <dbReference type="Proteomes" id="UP000198847"/>
    </source>
</evidence>
<name>A0A1H8XN59_9FIRM</name>
<feature type="domain" description="DUF2157" evidence="2">
    <location>
        <begin position="16"/>
        <end position="158"/>
    </location>
</feature>
<evidence type="ECO:0000259" key="2">
    <source>
        <dbReference type="Pfam" id="PF09925"/>
    </source>
</evidence>
<feature type="transmembrane region" description="Helical" evidence="1">
    <location>
        <begin position="294"/>
        <end position="313"/>
    </location>
</feature>
<feature type="transmembrane region" description="Helical" evidence="1">
    <location>
        <begin position="348"/>
        <end position="365"/>
    </location>
</feature>
<feature type="transmembrane region" description="Helical" evidence="1">
    <location>
        <begin position="79"/>
        <end position="98"/>
    </location>
</feature>
<evidence type="ECO:0000313" key="3">
    <source>
        <dbReference type="EMBL" id="SEP41203.1"/>
    </source>
</evidence>
<feature type="transmembrane region" description="Helical" evidence="1">
    <location>
        <begin position="181"/>
        <end position="198"/>
    </location>
</feature>
<dbReference type="STRING" id="112903.SAMN04490178_12635"/>
<feature type="transmembrane region" description="Helical" evidence="1">
    <location>
        <begin position="46"/>
        <end position="67"/>
    </location>
</feature>
<feature type="transmembrane region" description="Helical" evidence="1">
    <location>
        <begin position="261"/>
        <end position="282"/>
    </location>
</feature>
<protein>
    <submittedName>
        <fullName evidence="3">Uncharacterized membrane protein</fullName>
    </submittedName>
</protein>
<gene>
    <name evidence="3" type="ORF">SAMN04490178_12635</name>
</gene>
<feature type="transmembrane region" description="Helical" evidence="1">
    <location>
        <begin position="110"/>
        <end position="131"/>
    </location>
</feature>
<feature type="transmembrane region" description="Helical" evidence="1">
    <location>
        <begin position="210"/>
        <end position="230"/>
    </location>
</feature>
<evidence type="ECO:0000256" key="1">
    <source>
        <dbReference type="SAM" id="Phobius"/>
    </source>
</evidence>
<accession>A0A1H8XN59</accession>
<keyword evidence="1" id="KW-0812">Transmembrane</keyword>
<keyword evidence="1" id="KW-1133">Transmembrane helix</keyword>